<sequence>MKEKYYQTNAMYEYIEKNKLPGYTLAKENIWLMVYGDPESIPRLLLVISAVPEERYENMDITPRERGVMELAARFARKTGLEYRVVRYCRDWPLDKVQYMEYPFRHTVIGINALKQLFERNGVKGDPLPEGGETSKELNDRAASAFHIWQRENLGNITASDIDLIAWKDRKPACVYELKRSYIELEEWQPFARDFANFKLIARFAQKIGTDFQIVYNRRTKNPYFDDIRRLKRFAFFPEEERAEYIDTIALGDFFGGA</sequence>
<dbReference type="EMBL" id="JACRSS010000003">
    <property type="protein sequence ID" value="MBC8538825.1"/>
    <property type="molecule type" value="Genomic_DNA"/>
</dbReference>
<evidence type="ECO:0000313" key="1">
    <source>
        <dbReference type="EMBL" id="MBC8538825.1"/>
    </source>
</evidence>
<evidence type="ECO:0000313" key="2">
    <source>
        <dbReference type="Proteomes" id="UP000617951"/>
    </source>
</evidence>
<accession>A0A926DH48</accession>
<keyword evidence="2" id="KW-1185">Reference proteome</keyword>
<protein>
    <submittedName>
        <fullName evidence="1">Uncharacterized protein</fullName>
    </submittedName>
</protein>
<organism evidence="1 2">
    <name type="scientific">Guopingia tenuis</name>
    <dbReference type="NCBI Taxonomy" id="2763656"/>
    <lineage>
        <taxon>Bacteria</taxon>
        <taxon>Bacillati</taxon>
        <taxon>Bacillota</taxon>
        <taxon>Clostridia</taxon>
        <taxon>Christensenellales</taxon>
        <taxon>Christensenellaceae</taxon>
        <taxon>Guopingia</taxon>
    </lineage>
</organism>
<comment type="caution">
    <text evidence="1">The sequence shown here is derived from an EMBL/GenBank/DDBJ whole genome shotgun (WGS) entry which is preliminary data.</text>
</comment>
<dbReference type="AlphaFoldDB" id="A0A926DH48"/>
<reference evidence="1" key="1">
    <citation type="submission" date="2020-08" db="EMBL/GenBank/DDBJ databases">
        <title>Genome public.</title>
        <authorList>
            <person name="Liu C."/>
            <person name="Sun Q."/>
        </authorList>
    </citation>
    <scope>NUCLEOTIDE SEQUENCE</scope>
    <source>
        <strain evidence="1">NSJ-63</strain>
    </source>
</reference>
<dbReference type="RefSeq" id="WP_249280500.1">
    <property type="nucleotide sequence ID" value="NZ_JACRSS010000003.1"/>
</dbReference>
<dbReference type="Proteomes" id="UP000617951">
    <property type="component" value="Unassembled WGS sequence"/>
</dbReference>
<proteinExistence type="predicted"/>
<gene>
    <name evidence="1" type="ORF">H8693_07735</name>
</gene>
<name>A0A926DH48_9FIRM</name>